<evidence type="ECO:0000313" key="4">
    <source>
        <dbReference type="Proteomes" id="UP001377337"/>
    </source>
</evidence>
<feature type="region of interest" description="Disordered" evidence="1">
    <location>
        <begin position="23"/>
        <end position="105"/>
    </location>
</feature>
<dbReference type="PROSITE" id="PS51257">
    <property type="entry name" value="PROKAR_LIPOPROTEIN"/>
    <property type="match status" value="1"/>
</dbReference>
<dbReference type="Proteomes" id="UP001377337">
    <property type="component" value="Chromosome"/>
</dbReference>
<organism evidence="3 4">
    <name type="scientific">Metabacillus sediminis</name>
    <dbReference type="NCBI Taxonomy" id="3117746"/>
    <lineage>
        <taxon>Bacteria</taxon>
        <taxon>Bacillati</taxon>
        <taxon>Bacillota</taxon>
        <taxon>Bacilli</taxon>
        <taxon>Bacillales</taxon>
        <taxon>Bacillaceae</taxon>
        <taxon>Metabacillus</taxon>
    </lineage>
</organism>
<sequence length="214" mass="23518">MFKQIITLAAAIMLIFAAGCQSQGASEKRAVPAAENEQEPAQNDVTEEPAKEEAPDQGTTPEEPAPEQEEPSAPADGDTAAETEEPAQDEPAEEPAQEEDTHYVSPFEMRDEISIGLTKEEAEDVLQNTQPVEVTTEDGKALRYDYMPQDGYKSSAADPDVEAIKAGKLESQVFIYYTPENTVERFRIYHKTDDGKAIEYRDEGNGEGTETILN</sequence>
<evidence type="ECO:0000256" key="1">
    <source>
        <dbReference type="SAM" id="MobiDB-lite"/>
    </source>
</evidence>
<feature type="region of interest" description="Disordered" evidence="1">
    <location>
        <begin position="120"/>
        <end position="142"/>
    </location>
</feature>
<accession>A0ABZ2NKB9</accession>
<dbReference type="EMBL" id="CP147407">
    <property type="protein sequence ID" value="WXB98268.1"/>
    <property type="molecule type" value="Genomic_DNA"/>
</dbReference>
<dbReference type="RefSeq" id="WP_338781222.1">
    <property type="nucleotide sequence ID" value="NZ_CP147407.1"/>
</dbReference>
<reference evidence="3 4" key="1">
    <citation type="submission" date="2024-02" db="EMBL/GenBank/DDBJ databases">
        <title>Seven novel Bacillus-like species.</title>
        <authorList>
            <person name="Liu G."/>
        </authorList>
    </citation>
    <scope>NUCLEOTIDE SEQUENCE [LARGE SCALE GENOMIC DNA]</scope>
    <source>
        <strain evidence="3 4">FJAT-52054</strain>
    </source>
</reference>
<keyword evidence="2" id="KW-0732">Signal</keyword>
<keyword evidence="4" id="KW-1185">Reference proteome</keyword>
<protein>
    <submittedName>
        <fullName evidence="3">Uncharacterized protein</fullName>
    </submittedName>
</protein>
<name>A0ABZ2NKB9_9BACI</name>
<feature type="chain" id="PRO_5046606684" evidence="2">
    <location>
        <begin position="26"/>
        <end position="214"/>
    </location>
</feature>
<feature type="signal peptide" evidence="2">
    <location>
        <begin position="1"/>
        <end position="25"/>
    </location>
</feature>
<evidence type="ECO:0000256" key="2">
    <source>
        <dbReference type="SAM" id="SignalP"/>
    </source>
</evidence>
<feature type="compositionally biased region" description="Acidic residues" evidence="1">
    <location>
        <begin position="79"/>
        <end position="98"/>
    </location>
</feature>
<evidence type="ECO:0000313" key="3">
    <source>
        <dbReference type="EMBL" id="WXB98268.1"/>
    </source>
</evidence>
<gene>
    <name evidence="3" type="ORF">WCV65_07275</name>
</gene>
<proteinExistence type="predicted"/>